<protein>
    <submittedName>
        <fullName evidence="2">Uncharacterized protein</fullName>
    </submittedName>
</protein>
<keyword evidence="1" id="KW-1133">Transmembrane helix</keyword>
<sequence length="23" mass="2544">MEFYVFIIAVLFIAAISDLIVGV</sequence>
<evidence type="ECO:0000313" key="2">
    <source>
        <dbReference type="EMBL" id="SVC16346.1"/>
    </source>
</evidence>
<keyword evidence="1" id="KW-0472">Membrane</keyword>
<accession>A0A382JXB4</accession>
<reference evidence="2" key="1">
    <citation type="submission" date="2018-05" db="EMBL/GenBank/DDBJ databases">
        <authorList>
            <person name="Lanie J.A."/>
            <person name="Ng W.-L."/>
            <person name="Kazmierczak K.M."/>
            <person name="Andrzejewski T.M."/>
            <person name="Davidsen T.M."/>
            <person name="Wayne K.J."/>
            <person name="Tettelin H."/>
            <person name="Glass J.I."/>
            <person name="Rusch D."/>
            <person name="Podicherti R."/>
            <person name="Tsui H.-C.T."/>
            <person name="Winkler M.E."/>
        </authorList>
    </citation>
    <scope>NUCLEOTIDE SEQUENCE</scope>
</reference>
<keyword evidence="1" id="KW-0812">Transmembrane</keyword>
<proteinExistence type="predicted"/>
<gene>
    <name evidence="2" type="ORF">METZ01_LOCUS269200</name>
</gene>
<organism evidence="2">
    <name type="scientific">marine metagenome</name>
    <dbReference type="NCBI Taxonomy" id="408172"/>
    <lineage>
        <taxon>unclassified sequences</taxon>
        <taxon>metagenomes</taxon>
        <taxon>ecological metagenomes</taxon>
    </lineage>
</organism>
<dbReference type="EMBL" id="UINC01076821">
    <property type="protein sequence ID" value="SVC16346.1"/>
    <property type="molecule type" value="Genomic_DNA"/>
</dbReference>
<name>A0A382JXB4_9ZZZZ</name>
<feature type="non-terminal residue" evidence="2">
    <location>
        <position position="23"/>
    </location>
</feature>
<dbReference type="AlphaFoldDB" id="A0A382JXB4"/>
<evidence type="ECO:0000256" key="1">
    <source>
        <dbReference type="SAM" id="Phobius"/>
    </source>
</evidence>
<feature type="transmembrane region" description="Helical" evidence="1">
    <location>
        <begin position="6"/>
        <end position="22"/>
    </location>
</feature>